<sequence>MLVKAQQSREGGSHHEVVRFQWLLLERVEQRLKRVFRKVGTGSMSAETIGAELVSHAGKLHAVFGLYRFRQKGQRGGRFSGDDVCRRSAGNLDLAAGQLLCIGGVADAHFGINHGVAAVRRKRQRGVGLGLFIAVDAGPAFLFVAADQDANPAPERDACFLNGIQRVERGNGGAFVVQHAAADEAAFPAGQRERFAGPGGARGHDVDMRHDHEHLFAFAVVDHAAVAVQRARIRKAELFGKRQGVFQRVADAAAKGCAGLRRPAGHAGNGNQARQVFQLGIKRFVDQIVIHFAPPYKPILLSYLSYRP</sequence>
<organism evidence="1">
    <name type="scientific">bioreactor metagenome</name>
    <dbReference type="NCBI Taxonomy" id="1076179"/>
    <lineage>
        <taxon>unclassified sequences</taxon>
        <taxon>metagenomes</taxon>
        <taxon>ecological metagenomes</taxon>
    </lineage>
</organism>
<evidence type="ECO:0000313" key="1">
    <source>
        <dbReference type="EMBL" id="MPM22852.1"/>
    </source>
</evidence>
<comment type="caution">
    <text evidence="1">The sequence shown here is derived from an EMBL/GenBank/DDBJ whole genome shotgun (WGS) entry which is preliminary data.</text>
</comment>
<dbReference type="AlphaFoldDB" id="A0A644Y2S9"/>
<accession>A0A644Y2S9</accession>
<dbReference type="EMBL" id="VSSQ01003899">
    <property type="protein sequence ID" value="MPM22852.1"/>
    <property type="molecule type" value="Genomic_DNA"/>
</dbReference>
<protein>
    <submittedName>
        <fullName evidence="1">Uncharacterized protein</fullName>
    </submittedName>
</protein>
<proteinExistence type="predicted"/>
<name>A0A644Y2S9_9ZZZZ</name>
<gene>
    <name evidence="1" type="ORF">SDC9_69311</name>
</gene>
<reference evidence="1" key="1">
    <citation type="submission" date="2019-08" db="EMBL/GenBank/DDBJ databases">
        <authorList>
            <person name="Kucharzyk K."/>
            <person name="Murdoch R.W."/>
            <person name="Higgins S."/>
            <person name="Loffler F."/>
        </authorList>
    </citation>
    <scope>NUCLEOTIDE SEQUENCE</scope>
</reference>